<dbReference type="EMBL" id="GHES01003969">
    <property type="protein sequence ID" value="MPA34528.1"/>
    <property type="molecule type" value="Transcribed_RNA"/>
</dbReference>
<dbReference type="GO" id="GO:0043531">
    <property type="term" value="F:ADP binding"/>
    <property type="evidence" value="ECO:0007669"/>
    <property type="project" value="InterPro"/>
</dbReference>
<evidence type="ECO:0000259" key="4">
    <source>
        <dbReference type="Pfam" id="PF23282"/>
    </source>
</evidence>
<proteinExistence type="predicted"/>
<dbReference type="InterPro" id="IPR027417">
    <property type="entry name" value="P-loop_NTPase"/>
</dbReference>
<keyword evidence="1" id="KW-0433">Leucine-rich repeat</keyword>
<dbReference type="InterPro" id="IPR036390">
    <property type="entry name" value="WH_DNA-bd_sf"/>
</dbReference>
<evidence type="ECO:0000313" key="5">
    <source>
        <dbReference type="EMBL" id="MPA34528.1"/>
    </source>
</evidence>
<dbReference type="PRINTS" id="PR00364">
    <property type="entry name" value="DISEASERSIST"/>
</dbReference>
<evidence type="ECO:0000259" key="3">
    <source>
        <dbReference type="Pfam" id="PF00931"/>
    </source>
</evidence>
<sequence length="385" mass="44999">MTHELRQMGMNQNASEKLLGIFRENLCQFEGGIFLENVKDSKAHLKHLQENILLDILKEKFHISNVYDGIDMIMNRLRNKRVLVILDDVDHEDQIDNLAGAHDWFGLGSRIIITARDKHSLRVDATYEVSLLNENEAIWLLSMNAFKMNHPTEGYEELSNEVVHYAAGLPLALKVLGRFLFGRDMMEWRSTVDRLKEIPETEILKKLRISFDGLEDIEKEIFLDIACFFSKKNKDSVIRILDSFDFHAKIGINVLIEKCLIIDSNDRLEMHDLIRDMGRYIVREGHCQDPEKWSRLWRLENVRNVLAENKEPKEVEGIVLHLHVLGKVNANTEAFKKMNKQFKKMNKLRLLMVSGVDLSGDIEYLPNTLRWLQWQIPFKIFAKKF</sequence>
<dbReference type="GO" id="GO:0006952">
    <property type="term" value="P:defense response"/>
    <property type="evidence" value="ECO:0007669"/>
    <property type="project" value="InterPro"/>
</dbReference>
<organism evidence="5">
    <name type="scientific">Davidia involucrata</name>
    <name type="common">Dove tree</name>
    <dbReference type="NCBI Taxonomy" id="16924"/>
    <lineage>
        <taxon>Eukaryota</taxon>
        <taxon>Viridiplantae</taxon>
        <taxon>Streptophyta</taxon>
        <taxon>Embryophyta</taxon>
        <taxon>Tracheophyta</taxon>
        <taxon>Spermatophyta</taxon>
        <taxon>Magnoliopsida</taxon>
        <taxon>eudicotyledons</taxon>
        <taxon>Gunneridae</taxon>
        <taxon>Pentapetalae</taxon>
        <taxon>asterids</taxon>
        <taxon>Cornales</taxon>
        <taxon>Nyssaceae</taxon>
        <taxon>Davidia</taxon>
    </lineage>
</organism>
<dbReference type="InterPro" id="IPR058192">
    <property type="entry name" value="WHD_ROQ1-like"/>
</dbReference>
<dbReference type="PANTHER" id="PTHR11017">
    <property type="entry name" value="LEUCINE-RICH REPEAT-CONTAINING PROTEIN"/>
    <property type="match status" value="1"/>
</dbReference>
<feature type="domain" description="Disease resistance protein Roq1-like winged-helix" evidence="4">
    <location>
        <begin position="217"/>
        <end position="284"/>
    </location>
</feature>
<dbReference type="InterPro" id="IPR002182">
    <property type="entry name" value="NB-ARC"/>
</dbReference>
<keyword evidence="2" id="KW-0677">Repeat</keyword>
<dbReference type="AlphaFoldDB" id="A0A5B6YS97"/>
<dbReference type="Pfam" id="PF23282">
    <property type="entry name" value="WHD_ROQ1"/>
    <property type="match status" value="1"/>
</dbReference>
<dbReference type="SUPFAM" id="SSF52540">
    <property type="entry name" value="P-loop containing nucleoside triphosphate hydrolases"/>
    <property type="match status" value="1"/>
</dbReference>
<dbReference type="PANTHER" id="PTHR11017:SF573">
    <property type="entry name" value="ADP-RIBOSYL CYCLASE_CYCLIC ADP-RIBOSE HYDROLASE"/>
    <property type="match status" value="1"/>
</dbReference>
<protein>
    <submittedName>
        <fullName evidence="5">Putative TMV resistance protein N-like</fullName>
    </submittedName>
</protein>
<accession>A0A5B6YS97</accession>
<dbReference type="Pfam" id="PF00931">
    <property type="entry name" value="NB-ARC"/>
    <property type="match status" value="1"/>
</dbReference>
<dbReference type="InterPro" id="IPR044974">
    <property type="entry name" value="Disease_R_plants"/>
</dbReference>
<feature type="domain" description="NB-ARC" evidence="3">
    <location>
        <begin position="40"/>
        <end position="149"/>
    </location>
</feature>
<gene>
    <name evidence="5" type="ORF">Din_003969</name>
</gene>
<dbReference type="SUPFAM" id="SSF46785">
    <property type="entry name" value="Winged helix' DNA-binding domain"/>
    <property type="match status" value="1"/>
</dbReference>
<name>A0A5B6YS97_DAVIN</name>
<evidence type="ECO:0000256" key="2">
    <source>
        <dbReference type="ARBA" id="ARBA00022737"/>
    </source>
</evidence>
<evidence type="ECO:0000256" key="1">
    <source>
        <dbReference type="ARBA" id="ARBA00022614"/>
    </source>
</evidence>
<dbReference type="InterPro" id="IPR042197">
    <property type="entry name" value="Apaf_helical"/>
</dbReference>
<dbReference type="Gene3D" id="3.40.50.300">
    <property type="entry name" value="P-loop containing nucleotide triphosphate hydrolases"/>
    <property type="match status" value="1"/>
</dbReference>
<dbReference type="Gene3D" id="1.10.8.430">
    <property type="entry name" value="Helical domain of apoptotic protease-activating factors"/>
    <property type="match status" value="1"/>
</dbReference>
<reference evidence="5" key="1">
    <citation type="submission" date="2019-08" db="EMBL/GenBank/DDBJ databases">
        <title>Reference gene set and small RNA set construction with multiple tissues from Davidia involucrata Baill.</title>
        <authorList>
            <person name="Yang H."/>
            <person name="Zhou C."/>
            <person name="Li G."/>
            <person name="Wang J."/>
            <person name="Gao P."/>
            <person name="Wang M."/>
            <person name="Wang R."/>
            <person name="Zhao Y."/>
        </authorList>
    </citation>
    <scope>NUCLEOTIDE SEQUENCE</scope>
    <source>
        <tissue evidence="5">Mixed with DoveR01_LX</tissue>
    </source>
</reference>